<name>A0A0K2TKI1_LEPSM</name>
<accession>A0A0K2TKI1</accession>
<sequence length="46" mass="5448">MSNFEIKRESMMTCRQNYTVYPFISLNIMQYTELGSKTCSIISFQL</sequence>
<proteinExistence type="predicted"/>
<organism evidence="1">
    <name type="scientific">Lepeophtheirus salmonis</name>
    <name type="common">Salmon louse</name>
    <name type="synonym">Caligus salmonis</name>
    <dbReference type="NCBI Taxonomy" id="72036"/>
    <lineage>
        <taxon>Eukaryota</taxon>
        <taxon>Metazoa</taxon>
        <taxon>Ecdysozoa</taxon>
        <taxon>Arthropoda</taxon>
        <taxon>Crustacea</taxon>
        <taxon>Multicrustacea</taxon>
        <taxon>Hexanauplia</taxon>
        <taxon>Copepoda</taxon>
        <taxon>Siphonostomatoida</taxon>
        <taxon>Caligidae</taxon>
        <taxon>Lepeophtheirus</taxon>
    </lineage>
</organism>
<protein>
    <submittedName>
        <fullName evidence="1">Uncharacterized protein</fullName>
    </submittedName>
</protein>
<dbReference type="EMBL" id="HACA01008655">
    <property type="protein sequence ID" value="CDW26016.1"/>
    <property type="molecule type" value="Transcribed_RNA"/>
</dbReference>
<evidence type="ECO:0000313" key="1">
    <source>
        <dbReference type="EMBL" id="CDW26016.1"/>
    </source>
</evidence>
<dbReference type="AlphaFoldDB" id="A0A0K2TKI1"/>
<reference evidence="1" key="1">
    <citation type="submission" date="2014-05" db="EMBL/GenBank/DDBJ databases">
        <authorList>
            <person name="Chronopoulou M."/>
        </authorList>
    </citation>
    <scope>NUCLEOTIDE SEQUENCE</scope>
    <source>
        <tissue evidence="1">Whole organism</tissue>
    </source>
</reference>